<dbReference type="EMBL" id="JAIGNK010000001">
    <property type="protein sequence ID" value="MBX7456852.1"/>
    <property type="molecule type" value="Genomic_DNA"/>
</dbReference>
<comment type="caution">
    <text evidence="1">The sequence shown here is derived from an EMBL/GenBank/DDBJ whole genome shotgun (WGS) entry which is preliminary data.</text>
</comment>
<dbReference type="Proteomes" id="UP000783253">
    <property type="component" value="Unassembled WGS sequence"/>
</dbReference>
<sequence length="360" mass="40417">MMVPAPSLEGNLTGEALEQPVSVYLPPSYSEGGERRYPVVYLLHGFSGTNRTWLNSVDFPKRPPSADNFYRHAGILEKHRLDEIFSSGEVPEMILVAPSARNVYKHAFYTNSPITGNWEDHIAEDVVGFVDANYRTLARRESRALAGHSGGGHGTLFIASRNPELFSTLYAMAPCCLGPNMSLGSYFAEGSDEIAPMWQRIFTRIDAMDSIDDMPPHDGSKVEDFMLNIELGTGAAHSPDPSDPPFYGDRIYRKEAGRYVIDEEVLERRRANWNLYNVERHDEVLRSFEAIFIDYGEFEIPDLVKGNSAYVKALSERGIPFRMEVYEDGNHGNMLRPRMYSIGLQFLAENLDFGDEGGAP</sequence>
<organism evidence="1 2">
    <name type="scientific">Qipengyuania polymorpha</name>
    <dbReference type="NCBI Taxonomy" id="2867234"/>
    <lineage>
        <taxon>Bacteria</taxon>
        <taxon>Pseudomonadati</taxon>
        <taxon>Pseudomonadota</taxon>
        <taxon>Alphaproteobacteria</taxon>
        <taxon>Sphingomonadales</taxon>
        <taxon>Erythrobacteraceae</taxon>
        <taxon>Qipengyuania</taxon>
    </lineage>
</organism>
<reference evidence="1 2" key="1">
    <citation type="submission" date="2021-08" db="EMBL/GenBank/DDBJ databases">
        <title>Comparative Genomics Analysis of the Genus Qipengyuania Reveals Extensive Genetic Diversity and Metabolic Versatility, Including the Description of Fifteen Novel Species.</title>
        <authorList>
            <person name="Liu Y."/>
        </authorList>
    </citation>
    <scope>NUCLEOTIDE SEQUENCE [LARGE SCALE GENOMIC DNA]</scope>
    <source>
        <strain evidence="1 2">1NDH17</strain>
    </source>
</reference>
<gene>
    <name evidence="1" type="ORF">K3152_01185</name>
</gene>
<proteinExistence type="predicted"/>
<dbReference type="InterPro" id="IPR050583">
    <property type="entry name" value="Mycobacterial_A85_antigen"/>
</dbReference>
<dbReference type="PANTHER" id="PTHR48098">
    <property type="entry name" value="ENTEROCHELIN ESTERASE-RELATED"/>
    <property type="match status" value="1"/>
</dbReference>
<evidence type="ECO:0000313" key="2">
    <source>
        <dbReference type="Proteomes" id="UP000783253"/>
    </source>
</evidence>
<name>A0ABS7IWT4_9SPHN</name>
<keyword evidence="2" id="KW-1185">Reference proteome</keyword>
<dbReference type="Pfam" id="PF00756">
    <property type="entry name" value="Esterase"/>
    <property type="match status" value="1"/>
</dbReference>
<protein>
    <submittedName>
        <fullName evidence="1">Esterase family protein</fullName>
    </submittedName>
</protein>
<dbReference type="Gene3D" id="3.40.50.1820">
    <property type="entry name" value="alpha/beta hydrolase"/>
    <property type="match status" value="1"/>
</dbReference>
<accession>A0ABS7IWT4</accession>
<dbReference type="InterPro" id="IPR000801">
    <property type="entry name" value="Esterase-like"/>
</dbReference>
<dbReference type="SUPFAM" id="SSF53474">
    <property type="entry name" value="alpha/beta-Hydrolases"/>
    <property type="match status" value="1"/>
</dbReference>
<dbReference type="InterPro" id="IPR029058">
    <property type="entry name" value="AB_hydrolase_fold"/>
</dbReference>
<evidence type="ECO:0000313" key="1">
    <source>
        <dbReference type="EMBL" id="MBX7456852.1"/>
    </source>
</evidence>